<evidence type="ECO:0000256" key="1">
    <source>
        <dbReference type="ARBA" id="ARBA00009477"/>
    </source>
</evidence>
<evidence type="ECO:0000256" key="2">
    <source>
        <dbReference type="ARBA" id="ARBA00022448"/>
    </source>
</evidence>
<comment type="similarity">
    <text evidence="1">Belongs to the membrane fusion protein (MFP) (TC 8.A.1) family.</text>
</comment>
<feature type="signal peptide" evidence="3">
    <location>
        <begin position="1"/>
        <end position="27"/>
    </location>
</feature>
<evidence type="ECO:0000259" key="7">
    <source>
        <dbReference type="Pfam" id="PF25975"/>
    </source>
</evidence>
<keyword evidence="9" id="KW-1185">Reference proteome</keyword>
<evidence type="ECO:0000313" key="8">
    <source>
        <dbReference type="EMBL" id="TCK59876.1"/>
    </source>
</evidence>
<feature type="domain" description="CzcB-like C-terminal circularly permuted SH3-like" evidence="7">
    <location>
        <begin position="301"/>
        <end position="360"/>
    </location>
</feature>
<reference evidence="8 9" key="1">
    <citation type="submission" date="2019-03" db="EMBL/GenBank/DDBJ databases">
        <title>Genomic Encyclopedia of Type Strains, Phase IV (KMG-IV): sequencing the most valuable type-strain genomes for metagenomic binning, comparative biology and taxonomic classification.</title>
        <authorList>
            <person name="Goeker M."/>
        </authorList>
    </citation>
    <scope>NUCLEOTIDE SEQUENCE [LARGE SCALE GENOMIC DNA]</scope>
    <source>
        <strain evidence="8 9">DSM 24984</strain>
    </source>
</reference>
<dbReference type="EMBL" id="SMGG01000005">
    <property type="protein sequence ID" value="TCK59876.1"/>
    <property type="molecule type" value="Genomic_DNA"/>
</dbReference>
<dbReference type="GO" id="GO:0030288">
    <property type="term" value="C:outer membrane-bounded periplasmic space"/>
    <property type="evidence" value="ECO:0007669"/>
    <property type="project" value="TreeGrafter"/>
</dbReference>
<keyword evidence="2" id="KW-0813">Transport</keyword>
<protein>
    <submittedName>
        <fullName evidence="8">Cu(I)/Ag(I) efflux system membrane fusion protein</fullName>
    </submittedName>
</protein>
<proteinExistence type="inferred from homology"/>
<dbReference type="InterPro" id="IPR058649">
    <property type="entry name" value="CzcB_C"/>
</dbReference>
<sequence length="375" mass="41933">MERSSMKIKLFIFTLLAAFAISLPAFADEFDAFEEQKLLEVSPQMLQKMGVRLTKVKYGDASKTIKLPGIVNVDETSTFAVNTKFEGWIERLYVDYQGKTVARGAKVADIYSPEMVAAQEEYLSFLRHAKSFDAQQTTDSYGSMFAGDARKLAEGARARLRWWDLSEAQIRELERTGKVRRTVAVYSPANGYVMEKRVAAGMMVQPGMELFTLAGTDRMWVIADVYEEDMKFIRQGATAKFTLPNMPGKSFDIKADYIYPEVSGSTRTLKVRFPVRNSGNLLKPAMYGDIVLNVKSGKALKVEEDAVIDDGRRKIVFVSKGAGKFEPREIVTGVKAGGFYEIRRGLKENDTVARGANFLLDSEAQLKGIKPVKVQ</sequence>
<dbReference type="Pfam" id="PF25919">
    <property type="entry name" value="BSH_CusB"/>
    <property type="match status" value="1"/>
</dbReference>
<feature type="domain" description="CusB-like three alpha-helical bundle" evidence="4">
    <location>
        <begin position="149"/>
        <end position="180"/>
    </location>
</feature>
<dbReference type="GO" id="GO:0016020">
    <property type="term" value="C:membrane"/>
    <property type="evidence" value="ECO:0007669"/>
    <property type="project" value="InterPro"/>
</dbReference>
<feature type="chain" id="PRO_5020996899" evidence="3">
    <location>
        <begin position="28"/>
        <end position="375"/>
    </location>
</feature>
<keyword evidence="3" id="KW-0732">Signal</keyword>
<dbReference type="Pfam" id="PF25954">
    <property type="entry name" value="Beta-barrel_RND_2"/>
    <property type="match status" value="1"/>
</dbReference>
<dbReference type="GO" id="GO:0022857">
    <property type="term" value="F:transmembrane transporter activity"/>
    <property type="evidence" value="ECO:0007669"/>
    <property type="project" value="InterPro"/>
</dbReference>
<dbReference type="PANTHER" id="PTHR30097">
    <property type="entry name" value="CATION EFFLUX SYSTEM PROTEIN CUSB"/>
    <property type="match status" value="1"/>
</dbReference>
<dbReference type="NCBIfam" id="TIGR01730">
    <property type="entry name" value="RND_mfp"/>
    <property type="match status" value="1"/>
</dbReference>
<dbReference type="Proteomes" id="UP000294614">
    <property type="component" value="Unassembled WGS sequence"/>
</dbReference>
<dbReference type="SUPFAM" id="SSF111369">
    <property type="entry name" value="HlyD-like secretion proteins"/>
    <property type="match status" value="1"/>
</dbReference>
<dbReference type="FunFam" id="2.40.30.170:FF:000010">
    <property type="entry name" value="Efflux RND transporter periplasmic adaptor subunit"/>
    <property type="match status" value="1"/>
</dbReference>
<feature type="domain" description="CusB-like barrel-sandwich hybrid" evidence="5">
    <location>
        <begin position="81"/>
        <end position="213"/>
    </location>
</feature>
<evidence type="ECO:0000313" key="9">
    <source>
        <dbReference type="Proteomes" id="UP000294614"/>
    </source>
</evidence>
<dbReference type="Pfam" id="PF25975">
    <property type="entry name" value="CzcB_C"/>
    <property type="match status" value="1"/>
</dbReference>
<dbReference type="InterPro" id="IPR051909">
    <property type="entry name" value="MFP_Cation_Efflux"/>
</dbReference>
<dbReference type="Gene3D" id="6.10.140.730">
    <property type="match status" value="1"/>
</dbReference>
<comment type="caution">
    <text evidence="8">The sequence shown here is derived from an EMBL/GenBank/DDBJ whole genome shotgun (WGS) entry which is preliminary data.</text>
</comment>
<feature type="domain" description="CusB-like beta-barrel" evidence="6">
    <location>
        <begin position="219"/>
        <end position="293"/>
    </location>
</feature>
<accession>A0A4R1K6L1</accession>
<dbReference type="Pfam" id="PF25869">
    <property type="entry name" value="3HB_CusB"/>
    <property type="match status" value="1"/>
</dbReference>
<dbReference type="AlphaFoldDB" id="A0A4R1K6L1"/>
<dbReference type="Gene3D" id="2.40.420.20">
    <property type="match status" value="1"/>
</dbReference>
<evidence type="ECO:0000256" key="3">
    <source>
        <dbReference type="SAM" id="SignalP"/>
    </source>
</evidence>
<evidence type="ECO:0000259" key="6">
    <source>
        <dbReference type="Pfam" id="PF25954"/>
    </source>
</evidence>
<organism evidence="8 9">
    <name type="scientific">Seleniivibrio woodruffii</name>
    <dbReference type="NCBI Taxonomy" id="1078050"/>
    <lineage>
        <taxon>Bacteria</taxon>
        <taxon>Pseudomonadati</taxon>
        <taxon>Deferribacterota</taxon>
        <taxon>Deferribacteres</taxon>
        <taxon>Deferribacterales</taxon>
        <taxon>Geovibrionaceae</taxon>
        <taxon>Seleniivibrio</taxon>
    </lineage>
</organism>
<dbReference type="InterPro" id="IPR058790">
    <property type="entry name" value="BSH_CusB"/>
</dbReference>
<evidence type="ECO:0000259" key="5">
    <source>
        <dbReference type="Pfam" id="PF25919"/>
    </source>
</evidence>
<dbReference type="GO" id="GO:0046914">
    <property type="term" value="F:transition metal ion binding"/>
    <property type="evidence" value="ECO:0007669"/>
    <property type="project" value="TreeGrafter"/>
</dbReference>
<dbReference type="GO" id="GO:0015679">
    <property type="term" value="P:plasma membrane copper ion transport"/>
    <property type="evidence" value="ECO:0007669"/>
    <property type="project" value="TreeGrafter"/>
</dbReference>
<dbReference type="PANTHER" id="PTHR30097:SF15">
    <property type="entry name" value="CATION EFFLUX SYSTEM PROTEIN CUSB"/>
    <property type="match status" value="1"/>
</dbReference>
<gene>
    <name evidence="8" type="ORF">C8D98_2043</name>
</gene>
<dbReference type="RefSeq" id="WP_132874031.1">
    <property type="nucleotide sequence ID" value="NZ_JAJUHT010000005.1"/>
</dbReference>
<evidence type="ECO:0000259" key="4">
    <source>
        <dbReference type="Pfam" id="PF25869"/>
    </source>
</evidence>
<dbReference type="InterPro" id="IPR058792">
    <property type="entry name" value="Beta-barrel_RND_2"/>
</dbReference>
<dbReference type="OrthoDB" id="9806939at2"/>
<dbReference type="InterPro" id="IPR006143">
    <property type="entry name" value="RND_pump_MFP"/>
</dbReference>
<dbReference type="GO" id="GO:0060003">
    <property type="term" value="P:copper ion export"/>
    <property type="evidence" value="ECO:0007669"/>
    <property type="project" value="TreeGrafter"/>
</dbReference>
<dbReference type="InterPro" id="IPR058791">
    <property type="entry name" value="3HB_CusB"/>
</dbReference>
<name>A0A4R1K6L1_9BACT</name>
<dbReference type="Gene3D" id="2.40.30.170">
    <property type="match status" value="1"/>
</dbReference>